<feature type="binding site" evidence="6">
    <location>
        <position position="83"/>
    </location>
    <ligand>
        <name>Zn(2+)</name>
        <dbReference type="ChEBI" id="CHEBI:29105"/>
    </ligand>
</feature>
<dbReference type="SUPFAM" id="SSF53056">
    <property type="entry name" value="beta-carbonic anhydrase, cab"/>
    <property type="match status" value="1"/>
</dbReference>
<sequence length="225" mass="24606">MKKFAVTFTLLIMVTFAGCSNNSTAVQSQTVETTVKTSDEALALLKAGNERFYENESRQVNINAERRETLTKGQDPYAVIVGCSDSRVTPTHLFNAGLGELFEIRTAGNVLDDTTLGSIEYGAEHLETPLIVVLGHENCGAVTATYDAVVKKQEVEGHIADIVKRITPSITETNASSVEDAIYQNIKDVEEQIKEDAVIKELIEEGKVKVIGAYYNLNGKVTFLD</sequence>
<dbReference type="PROSITE" id="PS51257">
    <property type="entry name" value="PROKAR_LIPOPROTEIN"/>
    <property type="match status" value="1"/>
</dbReference>
<evidence type="ECO:0000313" key="9">
    <source>
        <dbReference type="Proteomes" id="UP000008467"/>
    </source>
</evidence>
<organism evidence="8 9">
    <name type="scientific">Cellulosilyticum lentocellum (strain ATCC 49066 / DSM 5427 / NCIMB 11756 / RHM5)</name>
    <name type="common">Clostridium lentocellum</name>
    <dbReference type="NCBI Taxonomy" id="642492"/>
    <lineage>
        <taxon>Bacteria</taxon>
        <taxon>Bacillati</taxon>
        <taxon>Bacillota</taxon>
        <taxon>Clostridia</taxon>
        <taxon>Lachnospirales</taxon>
        <taxon>Cellulosilyticaceae</taxon>
        <taxon>Cellulosilyticum</taxon>
    </lineage>
</organism>
<dbReference type="KEGG" id="cle:Clole_3419"/>
<dbReference type="GO" id="GO:0015976">
    <property type="term" value="P:carbon utilization"/>
    <property type="evidence" value="ECO:0007669"/>
    <property type="project" value="InterPro"/>
</dbReference>
<dbReference type="GO" id="GO:0008270">
    <property type="term" value="F:zinc ion binding"/>
    <property type="evidence" value="ECO:0007669"/>
    <property type="project" value="InterPro"/>
</dbReference>
<dbReference type="eggNOG" id="COG0288">
    <property type="taxonomic scope" value="Bacteria"/>
</dbReference>
<dbReference type="CDD" id="cd03378">
    <property type="entry name" value="beta_CA_cladeC"/>
    <property type="match status" value="1"/>
</dbReference>
<evidence type="ECO:0000256" key="3">
    <source>
        <dbReference type="ARBA" id="ARBA00022833"/>
    </source>
</evidence>
<keyword evidence="3 6" id="KW-0862">Zinc</keyword>
<evidence type="ECO:0000256" key="4">
    <source>
        <dbReference type="ARBA" id="ARBA00023239"/>
    </source>
</evidence>
<dbReference type="STRING" id="642492.Clole_3419"/>
<dbReference type="AlphaFoldDB" id="F2JRS6"/>
<dbReference type="EC" id="4.2.1.1" evidence="2"/>
<feature type="signal peptide" evidence="7">
    <location>
        <begin position="1"/>
        <end position="25"/>
    </location>
</feature>
<evidence type="ECO:0000256" key="7">
    <source>
        <dbReference type="SAM" id="SignalP"/>
    </source>
</evidence>
<feature type="binding site" evidence="6">
    <location>
        <position position="136"/>
    </location>
    <ligand>
        <name>Zn(2+)</name>
        <dbReference type="ChEBI" id="CHEBI:29105"/>
    </ligand>
</feature>
<dbReference type="InterPro" id="IPR036874">
    <property type="entry name" value="Carbonic_anhydrase_sf"/>
</dbReference>
<comment type="catalytic activity">
    <reaction evidence="5">
        <text>hydrogencarbonate + H(+) = CO2 + H2O</text>
        <dbReference type="Rhea" id="RHEA:10748"/>
        <dbReference type="ChEBI" id="CHEBI:15377"/>
        <dbReference type="ChEBI" id="CHEBI:15378"/>
        <dbReference type="ChEBI" id="CHEBI:16526"/>
        <dbReference type="ChEBI" id="CHEBI:17544"/>
        <dbReference type="EC" id="4.2.1.1"/>
    </reaction>
</comment>
<evidence type="ECO:0000256" key="2">
    <source>
        <dbReference type="ARBA" id="ARBA00012925"/>
    </source>
</evidence>
<name>F2JRS6_CELLD</name>
<accession>F2JRS6</accession>
<keyword evidence="7" id="KW-0732">Signal</keyword>
<reference evidence="8 9" key="1">
    <citation type="journal article" date="2011" name="J. Bacteriol.">
        <title>Complete genome sequence of the cellulose-degrading bacterium Cellulosilyticum lentocellum.</title>
        <authorList>
            <consortium name="US DOE Joint Genome Institute"/>
            <person name="Miller D.A."/>
            <person name="Suen G."/>
            <person name="Bruce D."/>
            <person name="Copeland A."/>
            <person name="Cheng J.F."/>
            <person name="Detter C."/>
            <person name="Goodwin L.A."/>
            <person name="Han C.S."/>
            <person name="Hauser L.J."/>
            <person name="Land M.L."/>
            <person name="Lapidus A."/>
            <person name="Lucas S."/>
            <person name="Meincke L."/>
            <person name="Pitluck S."/>
            <person name="Tapia R."/>
            <person name="Teshima H."/>
            <person name="Woyke T."/>
            <person name="Fox B.G."/>
            <person name="Angert E.R."/>
            <person name="Currie C.R."/>
        </authorList>
    </citation>
    <scope>NUCLEOTIDE SEQUENCE [LARGE SCALE GENOMIC DNA]</scope>
    <source>
        <strain evidence="9">ATCC 49066 / DSM 5427 / NCIMB 11756 / RHM5</strain>
    </source>
</reference>
<dbReference type="GO" id="GO:0004089">
    <property type="term" value="F:carbonate dehydratase activity"/>
    <property type="evidence" value="ECO:0007669"/>
    <property type="project" value="UniProtKB-EC"/>
</dbReference>
<dbReference type="RefSeq" id="WP_013658382.1">
    <property type="nucleotide sequence ID" value="NC_015275.1"/>
</dbReference>
<keyword evidence="9" id="KW-1185">Reference proteome</keyword>
<evidence type="ECO:0000256" key="1">
    <source>
        <dbReference type="ARBA" id="ARBA00006217"/>
    </source>
</evidence>
<dbReference type="Pfam" id="PF00484">
    <property type="entry name" value="Pro_CA"/>
    <property type="match status" value="1"/>
</dbReference>
<evidence type="ECO:0000256" key="6">
    <source>
        <dbReference type="PIRSR" id="PIRSR601765-1"/>
    </source>
</evidence>
<feature type="binding site" evidence="6">
    <location>
        <position position="139"/>
    </location>
    <ligand>
        <name>Zn(2+)</name>
        <dbReference type="ChEBI" id="CHEBI:29105"/>
    </ligand>
</feature>
<dbReference type="Gene3D" id="3.40.1050.10">
    <property type="entry name" value="Carbonic anhydrase"/>
    <property type="match status" value="1"/>
</dbReference>
<dbReference type="Proteomes" id="UP000008467">
    <property type="component" value="Chromosome"/>
</dbReference>
<evidence type="ECO:0000256" key="5">
    <source>
        <dbReference type="ARBA" id="ARBA00048348"/>
    </source>
</evidence>
<dbReference type="SMART" id="SM00947">
    <property type="entry name" value="Pro_CA"/>
    <property type="match status" value="1"/>
</dbReference>
<dbReference type="PANTHER" id="PTHR11002:SF79">
    <property type="entry name" value="CARBONIC ANHYDRASE 2"/>
    <property type="match status" value="1"/>
</dbReference>
<dbReference type="EMBL" id="CP002582">
    <property type="protein sequence ID" value="ADZ85106.1"/>
    <property type="molecule type" value="Genomic_DNA"/>
</dbReference>
<gene>
    <name evidence="8" type="ordered locus">Clole_3419</name>
</gene>
<dbReference type="PANTHER" id="PTHR11002">
    <property type="entry name" value="CARBONIC ANHYDRASE"/>
    <property type="match status" value="1"/>
</dbReference>
<comment type="cofactor">
    <cofactor evidence="6">
        <name>Zn(2+)</name>
        <dbReference type="ChEBI" id="CHEBI:29105"/>
    </cofactor>
    <text evidence="6">Binds 1 zinc ion per subunit.</text>
</comment>
<dbReference type="HOGENOM" id="CLU_053879_4_1_9"/>
<dbReference type="PROSITE" id="PS00704">
    <property type="entry name" value="PROK_CO2_ANHYDRASE_1"/>
    <property type="match status" value="1"/>
</dbReference>
<comment type="similarity">
    <text evidence="1">Belongs to the beta-class carbonic anhydrase family.</text>
</comment>
<feature type="chain" id="PRO_5003284244" description="carbonic anhydrase" evidence="7">
    <location>
        <begin position="26"/>
        <end position="225"/>
    </location>
</feature>
<dbReference type="InterPro" id="IPR001765">
    <property type="entry name" value="Carbonic_anhydrase"/>
</dbReference>
<keyword evidence="4" id="KW-0456">Lyase</keyword>
<evidence type="ECO:0000313" key="8">
    <source>
        <dbReference type="EMBL" id="ADZ85106.1"/>
    </source>
</evidence>
<proteinExistence type="inferred from homology"/>
<keyword evidence="6" id="KW-0479">Metal-binding</keyword>
<dbReference type="InterPro" id="IPR015892">
    <property type="entry name" value="Carbonic_anhydrase_CS"/>
</dbReference>
<protein>
    <recommendedName>
        <fullName evidence="2">carbonic anhydrase</fullName>
        <ecNumber evidence="2">4.2.1.1</ecNumber>
    </recommendedName>
</protein>
<feature type="binding site" evidence="6">
    <location>
        <position position="85"/>
    </location>
    <ligand>
        <name>Zn(2+)</name>
        <dbReference type="ChEBI" id="CHEBI:29105"/>
    </ligand>
</feature>